<gene>
    <name evidence="1" type="ORF">PDIGIT_LOCUS15530</name>
</gene>
<dbReference type="OrthoDB" id="10576097at2759"/>
<dbReference type="Proteomes" id="UP001152607">
    <property type="component" value="Unassembled WGS sequence"/>
</dbReference>
<comment type="caution">
    <text evidence="1">The sequence shown here is derived from an EMBL/GenBank/DDBJ whole genome shotgun (WGS) entry which is preliminary data.</text>
</comment>
<reference evidence="1" key="1">
    <citation type="submission" date="2023-01" db="EMBL/GenBank/DDBJ databases">
        <authorList>
            <person name="Van Ghelder C."/>
            <person name="Rancurel C."/>
        </authorList>
    </citation>
    <scope>NUCLEOTIDE SEQUENCE</scope>
    <source>
        <strain evidence="1">CNCM I-4278</strain>
    </source>
</reference>
<dbReference type="EMBL" id="CAOQHR010000013">
    <property type="protein sequence ID" value="CAI6342324.1"/>
    <property type="molecule type" value="Genomic_DNA"/>
</dbReference>
<dbReference type="AlphaFoldDB" id="A0A9W4UUX7"/>
<organism evidence="1 2">
    <name type="scientific">Periconia digitata</name>
    <dbReference type="NCBI Taxonomy" id="1303443"/>
    <lineage>
        <taxon>Eukaryota</taxon>
        <taxon>Fungi</taxon>
        <taxon>Dikarya</taxon>
        <taxon>Ascomycota</taxon>
        <taxon>Pezizomycotina</taxon>
        <taxon>Dothideomycetes</taxon>
        <taxon>Pleosporomycetidae</taxon>
        <taxon>Pleosporales</taxon>
        <taxon>Massarineae</taxon>
        <taxon>Periconiaceae</taxon>
        <taxon>Periconia</taxon>
    </lineage>
</organism>
<sequence>MKIMSTMTNITLRQQRLEGLQKDFESSKSAARELFFHWVRFLYSVCEPECQKLRECNILPDDTKIFRERVLSKDHSRHQNQDLALLSHLFVLSRVSRQAILEPDPSFTPNENVEVLMEILQIEHWTQLGTGAKTLKGRNWADLIYCLGMKKPKVSFVPPVLQRLLSDISCHQILELYSEVSACNVPIKIDDVSQEDSVKFLIPVYRYPAIACSEYATCDKSLRWFCKLLQQFQSFNLETRFTLLMAAASMLRNLIEVRVPSKEHFTWRFRLTTWIDPLVSLFEVGLDCCEHHIWIQLEECIREELEMFCDSHSKSHTKLVGIVRQFLLWEPLRGEELQDAEFIISSEDFKTSSLSEVQQPAFSKRRLC</sequence>
<evidence type="ECO:0000313" key="1">
    <source>
        <dbReference type="EMBL" id="CAI6342324.1"/>
    </source>
</evidence>
<keyword evidence="2" id="KW-1185">Reference proteome</keyword>
<protein>
    <submittedName>
        <fullName evidence="1">Uncharacterized protein</fullName>
    </submittedName>
</protein>
<evidence type="ECO:0000313" key="2">
    <source>
        <dbReference type="Proteomes" id="UP001152607"/>
    </source>
</evidence>
<accession>A0A9W4UUX7</accession>
<name>A0A9W4UUX7_9PLEO</name>
<proteinExistence type="predicted"/>